<dbReference type="AlphaFoldDB" id="A0A2A6CJY6"/>
<name>A0A2A6CJY6_PRIPA</name>
<dbReference type="SUPFAM" id="SSF81321">
    <property type="entry name" value="Family A G protein-coupled receptor-like"/>
    <property type="match status" value="1"/>
</dbReference>
<organism evidence="1 2">
    <name type="scientific">Pristionchus pacificus</name>
    <name type="common">Parasitic nematode worm</name>
    <dbReference type="NCBI Taxonomy" id="54126"/>
    <lineage>
        <taxon>Eukaryota</taxon>
        <taxon>Metazoa</taxon>
        <taxon>Ecdysozoa</taxon>
        <taxon>Nematoda</taxon>
        <taxon>Chromadorea</taxon>
        <taxon>Rhabditida</taxon>
        <taxon>Rhabditina</taxon>
        <taxon>Diplogasteromorpha</taxon>
        <taxon>Diplogasteroidea</taxon>
        <taxon>Neodiplogasteridae</taxon>
        <taxon>Pristionchus</taxon>
    </lineage>
</organism>
<dbReference type="EnsemblMetazoa" id="PPA41324.1">
    <property type="protein sequence ID" value="PPA41324.1"/>
    <property type="gene ID" value="WBGene00279693"/>
</dbReference>
<evidence type="ECO:0000313" key="1">
    <source>
        <dbReference type="EnsemblMetazoa" id="PPA41324.1"/>
    </source>
</evidence>
<keyword evidence="2" id="KW-1185">Reference proteome</keyword>
<dbReference type="InterPro" id="IPR019425">
    <property type="entry name" value="7TM_GPCR_serpentine_rcpt_Srt"/>
</dbReference>
<reference evidence="2" key="1">
    <citation type="journal article" date="2008" name="Nat. Genet.">
        <title>The Pristionchus pacificus genome provides a unique perspective on nematode lifestyle and parasitism.</title>
        <authorList>
            <person name="Dieterich C."/>
            <person name="Clifton S.W."/>
            <person name="Schuster L.N."/>
            <person name="Chinwalla A."/>
            <person name="Delehaunty K."/>
            <person name="Dinkelacker I."/>
            <person name="Fulton L."/>
            <person name="Fulton R."/>
            <person name="Godfrey J."/>
            <person name="Minx P."/>
            <person name="Mitreva M."/>
            <person name="Roeseler W."/>
            <person name="Tian H."/>
            <person name="Witte H."/>
            <person name="Yang S.P."/>
            <person name="Wilson R.K."/>
            <person name="Sommer R.J."/>
        </authorList>
    </citation>
    <scope>NUCLEOTIDE SEQUENCE [LARGE SCALE GENOMIC DNA]</scope>
    <source>
        <strain evidence="2">PS312</strain>
    </source>
</reference>
<dbReference type="Proteomes" id="UP000005239">
    <property type="component" value="Unassembled WGS sequence"/>
</dbReference>
<accession>A0A8R1Z1F7</accession>
<accession>A0A2A6CJY6</accession>
<evidence type="ECO:0000313" key="2">
    <source>
        <dbReference type="Proteomes" id="UP000005239"/>
    </source>
</evidence>
<gene>
    <name evidence="1" type="primary">WBGene00279693</name>
</gene>
<protein>
    <submittedName>
        <fullName evidence="1">G protein-coupled receptor</fullName>
    </submittedName>
</protein>
<reference evidence="1" key="2">
    <citation type="submission" date="2022-06" db="UniProtKB">
        <authorList>
            <consortium name="EnsemblMetazoa"/>
        </authorList>
    </citation>
    <scope>IDENTIFICATION</scope>
    <source>
        <strain evidence="1">PS312</strain>
    </source>
</reference>
<proteinExistence type="predicted"/>
<dbReference type="PANTHER" id="PTHR23021:SF11">
    <property type="entry name" value="SERPENTINE RECEPTOR, CLASS T"/>
    <property type="match status" value="1"/>
</dbReference>
<dbReference type="OrthoDB" id="5849708at2759"/>
<dbReference type="Pfam" id="PF10321">
    <property type="entry name" value="7TM_GPCR_Srt"/>
    <property type="match status" value="1"/>
</dbReference>
<dbReference type="PANTHER" id="PTHR23021">
    <property type="entry name" value="SERPENTINE RECEPTOR, CLASS T"/>
    <property type="match status" value="1"/>
</dbReference>
<sequence length="317" mass="36003">MVIQIRFITETFVAPEYDCSAHSREEWTKLHGTKQLLLGIWSTVFPTICQIMYIPAIRVFYRERRLTCYKIMFLLAIADMGGLTCFGTLFGYSMIRGMVFCSNKTLAWIIGSVFWIISSCNCLLLVVNRIFQLWEKSWIFQVIFINISAFYLNFTQGTPSSLLMLATIVYGLFESLFTRPPVPNSSHQFCAFSPFIPGHSPDEYSNSPTMIHNICLATSLISVYIVLCALVRSKTALMIQQSSSAAALQAKIFTQATIVCFLFGASSTVWLVQEFLFVPPPSVHDHGPGSLPCIIYLVLNQAVRYEFRMMFGMRRLK</sequence>